<dbReference type="KEGG" id="ccat:105664650"/>
<name>W8CEH9_CERCA</name>
<dbReference type="Proteomes" id="UP000606786">
    <property type="component" value="Unassembled WGS sequence"/>
</dbReference>
<dbReference type="AlphaFoldDB" id="W8CEH9"/>
<reference evidence="3" key="1">
    <citation type="submission" date="2013-07" db="EMBL/GenBank/DDBJ databases">
        <authorList>
            <person name="Geib S."/>
        </authorList>
    </citation>
    <scope>NUCLEOTIDE SEQUENCE</scope>
</reference>
<accession>W8CEH9</accession>
<keyword evidence="1" id="KW-1133">Transmembrane helix</keyword>
<evidence type="ECO:0000313" key="4">
    <source>
        <dbReference type="Proteomes" id="UP000606786"/>
    </source>
</evidence>
<keyword evidence="4" id="KW-1185">Reference proteome</keyword>
<reference evidence="2" key="3">
    <citation type="submission" date="2020-11" db="EMBL/GenBank/DDBJ databases">
        <authorList>
            <person name="Whitehead M."/>
        </authorList>
    </citation>
    <scope>NUCLEOTIDE SEQUENCE</scope>
    <source>
        <strain evidence="2">EGII</strain>
    </source>
</reference>
<gene>
    <name evidence="2" type="ORF">CCAP1982_LOCUS6050</name>
</gene>
<organism evidence="3">
    <name type="scientific">Ceratitis capitata</name>
    <name type="common">Mediterranean fruit fly</name>
    <name type="synonym">Tephritis capitata</name>
    <dbReference type="NCBI Taxonomy" id="7213"/>
    <lineage>
        <taxon>Eukaryota</taxon>
        <taxon>Metazoa</taxon>
        <taxon>Ecdysozoa</taxon>
        <taxon>Arthropoda</taxon>
        <taxon>Hexapoda</taxon>
        <taxon>Insecta</taxon>
        <taxon>Pterygota</taxon>
        <taxon>Neoptera</taxon>
        <taxon>Endopterygota</taxon>
        <taxon>Diptera</taxon>
        <taxon>Brachycera</taxon>
        <taxon>Muscomorpha</taxon>
        <taxon>Tephritoidea</taxon>
        <taxon>Tephritidae</taxon>
        <taxon>Ceratitis</taxon>
        <taxon>Ceratitis</taxon>
    </lineage>
</organism>
<sequence>MFLLKLHLLSIILICYPAFFNIRINCANIDGNKFVDISGLETIVTENSMQRKLNNDSLAATELDILMPPIELTESYLDLTGIAKSNLNANEQVKNSGNEASNWWHTYDALLLALGMVVMLLLMVLFTHCIWRRHLERRACDWEAENERLYCSTPYYMDRNQILVY</sequence>
<evidence type="ECO:0000313" key="3">
    <source>
        <dbReference type="EMBL" id="JAC06390.1"/>
    </source>
</evidence>
<evidence type="ECO:0000256" key="1">
    <source>
        <dbReference type="SAM" id="Phobius"/>
    </source>
</evidence>
<keyword evidence="1" id="KW-0472">Membrane</keyword>
<dbReference type="EMBL" id="CAJHJT010000012">
    <property type="protein sequence ID" value="CAD6997409.1"/>
    <property type="molecule type" value="Genomic_DNA"/>
</dbReference>
<proteinExistence type="evidence at transcript level"/>
<evidence type="ECO:0000313" key="2">
    <source>
        <dbReference type="EMBL" id="CAD6997409.1"/>
    </source>
</evidence>
<dbReference type="EMBL" id="GAMC01000166">
    <property type="protein sequence ID" value="JAC06390.1"/>
    <property type="molecule type" value="mRNA"/>
</dbReference>
<reference evidence="3" key="2">
    <citation type="journal article" date="2014" name="BMC Genomics">
        <title>A genomic perspective to assessing quality of mass-reared SIT flies used in Mediterranean fruit fly (Ceratitis capitata) eradication in California.</title>
        <authorList>
            <person name="Calla B."/>
            <person name="Hall B."/>
            <person name="Hou S."/>
            <person name="Geib S.M."/>
        </authorList>
    </citation>
    <scope>NUCLEOTIDE SEQUENCE</scope>
</reference>
<protein>
    <submittedName>
        <fullName evidence="2">(Mediterranean fruit fly) hypothetical protein</fullName>
    </submittedName>
</protein>
<dbReference type="OrthoDB" id="8065224at2759"/>
<feature type="transmembrane region" description="Helical" evidence="1">
    <location>
        <begin position="109"/>
        <end position="131"/>
    </location>
</feature>
<keyword evidence="1" id="KW-0812">Transmembrane</keyword>